<accession>A0A077WBN9</accession>
<feature type="region of interest" description="Disordered" evidence="1">
    <location>
        <begin position="573"/>
        <end position="656"/>
    </location>
</feature>
<evidence type="ECO:0000313" key="3">
    <source>
        <dbReference type="EMBL" id="CDS04039.1"/>
    </source>
</evidence>
<dbReference type="Gene3D" id="2.60.40.640">
    <property type="match status" value="2"/>
</dbReference>
<name>A0A077WBN9_9FUNG</name>
<feature type="region of interest" description="Disordered" evidence="1">
    <location>
        <begin position="337"/>
        <end position="482"/>
    </location>
</feature>
<protein>
    <recommendedName>
        <fullName evidence="2">Arrestin C-terminal-like domain-containing protein</fullName>
    </recommendedName>
</protein>
<feature type="compositionally biased region" description="Polar residues" evidence="1">
    <location>
        <begin position="591"/>
        <end position="603"/>
    </location>
</feature>
<evidence type="ECO:0000259" key="2">
    <source>
        <dbReference type="Pfam" id="PF02752"/>
    </source>
</evidence>
<dbReference type="OrthoDB" id="2283785at2759"/>
<feature type="compositionally biased region" description="Low complexity" evidence="1">
    <location>
        <begin position="420"/>
        <end position="477"/>
    </location>
</feature>
<dbReference type="AlphaFoldDB" id="A0A077WBN9"/>
<proteinExistence type="predicted"/>
<dbReference type="InterPro" id="IPR014752">
    <property type="entry name" value="Arrestin-like_C"/>
</dbReference>
<dbReference type="EMBL" id="LK023314">
    <property type="protein sequence ID" value="CDS04039.1"/>
    <property type="molecule type" value="Genomic_DNA"/>
</dbReference>
<gene>
    <name evidence="3" type="ORF">LRAMOSA06994</name>
</gene>
<sequence length="679" mass="74189">MAIHDLPSLSISLQQNNHYQPGDRVIGTVSISSPNDTTIQLDKLQLVWHGSIKSTIGHENEQCVELFHETRQIDLGNSTAKAFVLATAQSPPPPPLDVKNQSDLSFDLYLVKGMPSSLEISEPQAQVQISYMIQVTGYYQEQLLQHQLCVPVVATTASHQIDEQEADQQQTNEVTYLVDSNTHDPSRSAARVTVPCRMIPRGMILPVVGHIWLDRSHSREKAISLELIRHTTITCHDREETLVHEMDSAQFGLELVEHQDYAVQTLSQSLWIPPDCVPALDISAGRLVNIRYQIRLKVDIDPDAVYTHAEYQTTTDTMAVDVPIIIYAKSISDAVPSPSASTNTQLSQPTSSSPSSSSGRLRNSVNLGNNGRMRERFKSMFKKRDSMRVSSSTAITNNNNSKSSSTTSLRGAFGSLKIKSSNNSNNNDHPSSSINTTTTTTTPSSSRNSSVAGSISPPHSSSLPPKAFSSLPLSSSSPPAPLQTSFLTSKAISQDDDPTTTAPLSLPILRSLSIRHPSSAEQQSTLPMMTSTTTITEPVPPIPLVEGGGVYTFHIFADSSDEEDNVEKKEFKIQGTQTSSLSRSDSFISSVGKQGSLDTTPYNQHAKEDLEGSDTEDTQIYTVSSAGIGKLDQVSDSSDEDKGGKSSEEEDDNDLLSLLAKRERRIERKKDRGSSSRHR</sequence>
<reference evidence="3" key="1">
    <citation type="journal article" date="2014" name="Genome Announc.">
        <title>De novo whole-genome sequence and genome annotation of Lichtheimia ramosa.</title>
        <authorList>
            <person name="Linde J."/>
            <person name="Schwartze V."/>
            <person name="Binder U."/>
            <person name="Lass-Florl C."/>
            <person name="Voigt K."/>
            <person name="Horn F."/>
        </authorList>
    </citation>
    <scope>NUCLEOTIDE SEQUENCE</scope>
    <source>
        <strain evidence="3">JMRC FSU:6197</strain>
    </source>
</reference>
<dbReference type="InterPro" id="IPR011022">
    <property type="entry name" value="Arrestin_C-like"/>
</dbReference>
<evidence type="ECO:0000256" key="1">
    <source>
        <dbReference type="SAM" id="MobiDB-lite"/>
    </source>
</evidence>
<feature type="domain" description="Arrestin C-terminal-like" evidence="2">
    <location>
        <begin position="190"/>
        <end position="328"/>
    </location>
</feature>
<organism evidence="3">
    <name type="scientific">Lichtheimia ramosa</name>
    <dbReference type="NCBI Taxonomy" id="688394"/>
    <lineage>
        <taxon>Eukaryota</taxon>
        <taxon>Fungi</taxon>
        <taxon>Fungi incertae sedis</taxon>
        <taxon>Mucoromycota</taxon>
        <taxon>Mucoromycotina</taxon>
        <taxon>Mucoromycetes</taxon>
        <taxon>Mucorales</taxon>
        <taxon>Lichtheimiaceae</taxon>
        <taxon>Lichtheimia</taxon>
    </lineage>
</organism>
<dbReference type="Pfam" id="PF02752">
    <property type="entry name" value="Arrestin_C"/>
    <property type="match status" value="1"/>
</dbReference>
<feature type="compositionally biased region" description="Low complexity" evidence="1">
    <location>
        <begin position="341"/>
        <end position="364"/>
    </location>
</feature>
<feature type="compositionally biased region" description="Low complexity" evidence="1">
    <location>
        <begin position="579"/>
        <end position="590"/>
    </location>
</feature>
<feature type="compositionally biased region" description="Basic and acidic residues" evidence="1">
    <location>
        <begin position="372"/>
        <end position="387"/>
    </location>
</feature>
<feature type="compositionally biased region" description="Low complexity" evidence="1">
    <location>
        <begin position="390"/>
        <end position="408"/>
    </location>
</feature>